<protein>
    <submittedName>
        <fullName evidence="2">Lactoylglutathione lyase</fullName>
    </submittedName>
</protein>
<dbReference type="Gene3D" id="3.10.180.10">
    <property type="entry name" value="2,3-Dihydroxybiphenyl 1,2-Dioxygenase, domain 1"/>
    <property type="match status" value="1"/>
</dbReference>
<evidence type="ECO:0000313" key="2">
    <source>
        <dbReference type="EMBL" id="BDV34525.1"/>
    </source>
</evidence>
<dbReference type="PROSITE" id="PS51819">
    <property type="entry name" value="VOC"/>
    <property type="match status" value="1"/>
</dbReference>
<dbReference type="InterPro" id="IPR004360">
    <property type="entry name" value="Glyas_Fos-R_dOase_dom"/>
</dbReference>
<dbReference type="Pfam" id="PF00903">
    <property type="entry name" value="Glyoxalase"/>
    <property type="match status" value="1"/>
</dbReference>
<keyword evidence="2" id="KW-0456">Lyase</keyword>
<dbReference type="PANTHER" id="PTHR21366">
    <property type="entry name" value="GLYOXALASE FAMILY PROTEIN"/>
    <property type="match status" value="1"/>
</dbReference>
<sequence length="140" mass="15567">MFTPRLKPKVLETAVYVEDLARAGRFYEETLGLTPMAQDSRMWALDCGPVSVLLLFKRGATLEPVDLPGGRIPPHDGSGPAHLAFAVEADEIPAWENRLAEHGVEIEARMQWPRGGISLYFRDPDDHLVELASPGIWANY</sequence>
<dbReference type="EMBL" id="AP027142">
    <property type="protein sequence ID" value="BDV34525.1"/>
    <property type="molecule type" value="Genomic_DNA"/>
</dbReference>
<dbReference type="GO" id="GO:0016829">
    <property type="term" value="F:lyase activity"/>
    <property type="evidence" value="ECO:0007669"/>
    <property type="project" value="UniProtKB-KW"/>
</dbReference>
<dbReference type="InterPro" id="IPR029068">
    <property type="entry name" value="Glyas_Bleomycin-R_OHBP_Dase"/>
</dbReference>
<keyword evidence="3" id="KW-1185">Reference proteome</keyword>
<evidence type="ECO:0000259" key="1">
    <source>
        <dbReference type="PROSITE" id="PS51819"/>
    </source>
</evidence>
<dbReference type="RefSeq" id="WP_281927719.1">
    <property type="nucleotide sequence ID" value="NZ_AP027142.1"/>
</dbReference>
<evidence type="ECO:0000313" key="3">
    <source>
        <dbReference type="Proteomes" id="UP001317629"/>
    </source>
</evidence>
<dbReference type="SUPFAM" id="SSF54593">
    <property type="entry name" value="Glyoxalase/Bleomycin resistance protein/Dihydroxybiphenyl dioxygenase"/>
    <property type="match status" value="1"/>
</dbReference>
<gene>
    <name evidence="2" type="primary">gloA_1</name>
    <name evidence="2" type="ORF">SS37A_20540</name>
</gene>
<reference evidence="2 3" key="1">
    <citation type="journal article" date="2023" name="Int. J. Syst. Evol. Microbiol.">
        <title>Methylocystis iwaonis sp. nov., a type II methane-oxidizing bacterium from surface soil of a rice paddy field in Japan, and emended description of the genus Methylocystis (ex Whittenbury et al. 1970) Bowman et al. 1993.</title>
        <authorList>
            <person name="Kaise H."/>
            <person name="Sawadogo J.B."/>
            <person name="Alam M.S."/>
            <person name="Ueno C."/>
            <person name="Dianou D."/>
            <person name="Shinjo R."/>
            <person name="Asakawa S."/>
        </authorList>
    </citation>
    <scope>NUCLEOTIDE SEQUENCE [LARGE SCALE GENOMIC DNA]</scope>
    <source>
        <strain evidence="2 3">SS37A-Re</strain>
    </source>
</reference>
<feature type="domain" description="VOC" evidence="1">
    <location>
        <begin position="9"/>
        <end position="134"/>
    </location>
</feature>
<organism evidence="2 3">
    <name type="scientific">Methylocystis iwaonis</name>
    <dbReference type="NCBI Taxonomy" id="2885079"/>
    <lineage>
        <taxon>Bacteria</taxon>
        <taxon>Pseudomonadati</taxon>
        <taxon>Pseudomonadota</taxon>
        <taxon>Alphaproteobacteria</taxon>
        <taxon>Hyphomicrobiales</taxon>
        <taxon>Methylocystaceae</taxon>
        <taxon>Methylocystis</taxon>
    </lineage>
</organism>
<dbReference type="Proteomes" id="UP001317629">
    <property type="component" value="Chromosome"/>
</dbReference>
<name>A0ABM8E967_9HYPH</name>
<proteinExistence type="predicted"/>
<dbReference type="PANTHER" id="PTHR21366:SF22">
    <property type="entry name" value="VOC DOMAIN-CONTAINING PROTEIN"/>
    <property type="match status" value="1"/>
</dbReference>
<accession>A0ABM8E967</accession>
<dbReference type="InterPro" id="IPR050383">
    <property type="entry name" value="GlyoxalaseI/FosfomycinResist"/>
</dbReference>
<dbReference type="InterPro" id="IPR037523">
    <property type="entry name" value="VOC_core"/>
</dbReference>